<dbReference type="InterPro" id="IPR017517">
    <property type="entry name" value="Maleyloyr_isom"/>
</dbReference>
<dbReference type="PANTHER" id="PTHR40758:SF1">
    <property type="entry name" value="CONSERVED PROTEIN"/>
    <property type="match status" value="1"/>
</dbReference>
<dbReference type="Proteomes" id="UP001499979">
    <property type="component" value="Unassembled WGS sequence"/>
</dbReference>
<evidence type="ECO:0000313" key="4">
    <source>
        <dbReference type="Proteomes" id="UP001499979"/>
    </source>
</evidence>
<sequence length="275" mass="30275">MRVSTLTPRFATMARLSNDDYLRHIRADSARFRAVLADCDPAARVPSCPDWDAADLLWHLGEVQHFWATMLRQRPAGPDEYAEPARPDSYAGLLDHFDRGSELLLGELDGVDPAAETWTWSQDHTAGFIYRRQAHEALIHRLDAELTTGAVTALDPALAADGVDEALDVIFGGCPPWGTFTPDDRFVRVDVTDTGDTVWVQLGRFTGTDPDGREHDSADLHVVPAPDAEPGAVVSGPAGALDAWLWRRGDDREVTVTGDPEVYDHFRACVDHPIN</sequence>
<name>A0ABP4F1Q6_9ACTN</name>
<dbReference type="InterPro" id="IPR010872">
    <property type="entry name" value="MDMPI_C-term_domain"/>
</dbReference>
<feature type="domain" description="MDMPI C-terminal" evidence="1">
    <location>
        <begin position="158"/>
        <end position="264"/>
    </location>
</feature>
<dbReference type="Pfam" id="PF07398">
    <property type="entry name" value="MDMPI_C"/>
    <property type="match status" value="1"/>
</dbReference>
<evidence type="ECO:0000259" key="2">
    <source>
        <dbReference type="Pfam" id="PF11716"/>
    </source>
</evidence>
<reference evidence="4" key="1">
    <citation type="journal article" date="2019" name="Int. J. Syst. Evol. Microbiol.">
        <title>The Global Catalogue of Microorganisms (GCM) 10K type strain sequencing project: providing services to taxonomists for standard genome sequencing and annotation.</title>
        <authorList>
            <consortium name="The Broad Institute Genomics Platform"/>
            <consortium name="The Broad Institute Genome Sequencing Center for Infectious Disease"/>
            <person name="Wu L."/>
            <person name="Ma J."/>
        </authorList>
    </citation>
    <scope>NUCLEOTIDE SEQUENCE [LARGE SCALE GENOMIC DNA]</scope>
    <source>
        <strain evidence="4">JCM 11813</strain>
    </source>
</reference>
<evidence type="ECO:0000313" key="3">
    <source>
        <dbReference type="EMBL" id="GAA1144180.1"/>
    </source>
</evidence>
<accession>A0ABP4F1Q6</accession>
<keyword evidence="4" id="KW-1185">Reference proteome</keyword>
<keyword evidence="3" id="KW-0413">Isomerase</keyword>
<dbReference type="InterPro" id="IPR024344">
    <property type="entry name" value="MDMPI_metal-binding"/>
</dbReference>
<dbReference type="EMBL" id="BAAAJE010000010">
    <property type="protein sequence ID" value="GAA1144180.1"/>
    <property type="molecule type" value="Genomic_DNA"/>
</dbReference>
<dbReference type="GO" id="GO:0016853">
    <property type="term" value="F:isomerase activity"/>
    <property type="evidence" value="ECO:0007669"/>
    <property type="project" value="UniProtKB-KW"/>
</dbReference>
<comment type="caution">
    <text evidence="3">The sequence shown here is derived from an EMBL/GenBank/DDBJ whole genome shotgun (WGS) entry which is preliminary data.</text>
</comment>
<evidence type="ECO:0000259" key="1">
    <source>
        <dbReference type="Pfam" id="PF07398"/>
    </source>
</evidence>
<gene>
    <name evidence="3" type="ORF">GCM10009606_24410</name>
</gene>
<dbReference type="SUPFAM" id="SSF109854">
    <property type="entry name" value="DinB/YfiT-like putative metalloenzymes"/>
    <property type="match status" value="1"/>
</dbReference>
<proteinExistence type="predicted"/>
<protein>
    <submittedName>
        <fullName evidence="3">Maleylpyruvate isomerase N-terminal domain-containing protein</fullName>
    </submittedName>
</protein>
<organism evidence="3 4">
    <name type="scientific">Nocardioides aquiterrae</name>
    <dbReference type="NCBI Taxonomy" id="203799"/>
    <lineage>
        <taxon>Bacteria</taxon>
        <taxon>Bacillati</taxon>
        <taxon>Actinomycetota</taxon>
        <taxon>Actinomycetes</taxon>
        <taxon>Propionibacteriales</taxon>
        <taxon>Nocardioidaceae</taxon>
        <taxon>Nocardioides</taxon>
    </lineage>
</organism>
<dbReference type="InterPro" id="IPR034660">
    <property type="entry name" value="DinB/YfiT-like"/>
</dbReference>
<dbReference type="Pfam" id="PF11716">
    <property type="entry name" value="MDMPI_N"/>
    <property type="match status" value="1"/>
</dbReference>
<feature type="domain" description="Mycothiol-dependent maleylpyruvate isomerase metal-binding" evidence="2">
    <location>
        <begin position="22"/>
        <end position="144"/>
    </location>
</feature>
<dbReference type="NCBIfam" id="TIGR03083">
    <property type="entry name" value="maleylpyruvate isomerase family mycothiol-dependent enzyme"/>
    <property type="match status" value="1"/>
</dbReference>
<dbReference type="PANTHER" id="PTHR40758">
    <property type="entry name" value="CONSERVED PROTEIN"/>
    <property type="match status" value="1"/>
</dbReference>